<dbReference type="InterPro" id="IPR008253">
    <property type="entry name" value="Marvel"/>
</dbReference>
<sequence length="159" mass="17136">MALALGFAPIRIVQGLFAIIVLGLTAYDVSSWSFFSSWSPSSINYLLFVSVWTLLALAYLVITPGRYEVAAHKFGILAAEALTALFWFAGWIAVAALLGDHGCGQNWGPCRAATAATVFAAFEWLLFTATAILAALHVNRTRDTHSTKHDPAIEVHPGT</sequence>
<organism evidence="7 8">
    <name type="scientific">Coleophoma crateriformis</name>
    <dbReference type="NCBI Taxonomy" id="565419"/>
    <lineage>
        <taxon>Eukaryota</taxon>
        <taxon>Fungi</taxon>
        <taxon>Dikarya</taxon>
        <taxon>Ascomycota</taxon>
        <taxon>Pezizomycotina</taxon>
        <taxon>Leotiomycetes</taxon>
        <taxon>Helotiales</taxon>
        <taxon>Dermateaceae</taxon>
        <taxon>Coleophoma</taxon>
    </lineage>
</organism>
<dbReference type="OrthoDB" id="2117453at2759"/>
<evidence type="ECO:0000259" key="6">
    <source>
        <dbReference type="Pfam" id="PF01284"/>
    </source>
</evidence>
<proteinExistence type="predicted"/>
<dbReference type="PANTHER" id="PTHR37451:SF1">
    <property type="entry name" value="MARVEL DOMAIN-CONTAINING PROTEIN"/>
    <property type="match status" value="1"/>
</dbReference>
<feature type="transmembrane region" description="Helical" evidence="5">
    <location>
        <begin position="118"/>
        <end position="138"/>
    </location>
</feature>
<accession>A0A3D8QUS1</accession>
<name>A0A3D8QUS1_9HELO</name>
<feature type="transmembrane region" description="Helical" evidence="5">
    <location>
        <begin position="74"/>
        <end position="98"/>
    </location>
</feature>
<keyword evidence="4 5" id="KW-0472">Membrane</keyword>
<comment type="subcellular location">
    <subcellularLocation>
        <location evidence="1">Membrane</location>
        <topology evidence="1">Multi-pass membrane protein</topology>
    </subcellularLocation>
</comment>
<keyword evidence="3 5" id="KW-1133">Transmembrane helix</keyword>
<dbReference type="GO" id="GO:0016020">
    <property type="term" value="C:membrane"/>
    <property type="evidence" value="ECO:0007669"/>
    <property type="project" value="UniProtKB-SubCell"/>
</dbReference>
<feature type="transmembrane region" description="Helical" evidence="5">
    <location>
        <begin position="12"/>
        <end position="30"/>
    </location>
</feature>
<dbReference type="Proteomes" id="UP000256328">
    <property type="component" value="Unassembled WGS sequence"/>
</dbReference>
<dbReference type="AlphaFoldDB" id="A0A3D8QUS1"/>
<evidence type="ECO:0000256" key="5">
    <source>
        <dbReference type="SAM" id="Phobius"/>
    </source>
</evidence>
<feature type="domain" description="MARVEL" evidence="6">
    <location>
        <begin position="9"/>
        <end position="133"/>
    </location>
</feature>
<evidence type="ECO:0000256" key="3">
    <source>
        <dbReference type="ARBA" id="ARBA00022989"/>
    </source>
</evidence>
<evidence type="ECO:0000256" key="4">
    <source>
        <dbReference type="ARBA" id="ARBA00023136"/>
    </source>
</evidence>
<feature type="transmembrane region" description="Helical" evidence="5">
    <location>
        <begin position="42"/>
        <end position="62"/>
    </location>
</feature>
<comment type="caution">
    <text evidence="7">The sequence shown here is derived from an EMBL/GenBank/DDBJ whole genome shotgun (WGS) entry which is preliminary data.</text>
</comment>
<keyword evidence="2 5" id="KW-0812">Transmembrane</keyword>
<evidence type="ECO:0000313" key="7">
    <source>
        <dbReference type="EMBL" id="RDW65512.1"/>
    </source>
</evidence>
<dbReference type="EMBL" id="PDLN01000015">
    <property type="protein sequence ID" value="RDW65512.1"/>
    <property type="molecule type" value="Genomic_DNA"/>
</dbReference>
<evidence type="ECO:0000256" key="2">
    <source>
        <dbReference type="ARBA" id="ARBA00022692"/>
    </source>
</evidence>
<dbReference type="PANTHER" id="PTHR37451">
    <property type="entry name" value="MARVEL DOMAIN"/>
    <property type="match status" value="1"/>
</dbReference>
<protein>
    <recommendedName>
        <fullName evidence="6">MARVEL domain-containing protein</fullName>
    </recommendedName>
</protein>
<dbReference type="Pfam" id="PF01284">
    <property type="entry name" value="MARVEL"/>
    <property type="match status" value="1"/>
</dbReference>
<gene>
    <name evidence="7" type="ORF">BP5796_10204</name>
</gene>
<reference evidence="7 8" key="1">
    <citation type="journal article" date="2018" name="IMA Fungus">
        <title>IMA Genome-F 9: Draft genome sequence of Annulohypoxylon stygium, Aspergillus mulundensis, Berkeleyomyces basicola (syn. Thielaviopsis basicola), Ceratocystis smalleyi, two Cercospora beticola strains, Coleophoma cylindrospora, Fusarium fracticaudum, Phialophora cf. hyalina, and Morchella septimelata.</title>
        <authorList>
            <person name="Wingfield B.D."/>
            <person name="Bills G.F."/>
            <person name="Dong Y."/>
            <person name="Huang W."/>
            <person name="Nel W.J."/>
            <person name="Swalarsk-Parry B.S."/>
            <person name="Vaghefi N."/>
            <person name="Wilken P.M."/>
            <person name="An Z."/>
            <person name="de Beer Z.W."/>
            <person name="De Vos L."/>
            <person name="Chen L."/>
            <person name="Duong T.A."/>
            <person name="Gao Y."/>
            <person name="Hammerbacher A."/>
            <person name="Kikkert J.R."/>
            <person name="Li Y."/>
            <person name="Li H."/>
            <person name="Li K."/>
            <person name="Li Q."/>
            <person name="Liu X."/>
            <person name="Ma X."/>
            <person name="Naidoo K."/>
            <person name="Pethybridge S.J."/>
            <person name="Sun J."/>
            <person name="Steenkamp E.T."/>
            <person name="van der Nest M.A."/>
            <person name="van Wyk S."/>
            <person name="Wingfield M.J."/>
            <person name="Xiong C."/>
            <person name="Yue Q."/>
            <person name="Zhang X."/>
        </authorList>
    </citation>
    <scope>NUCLEOTIDE SEQUENCE [LARGE SCALE GENOMIC DNA]</scope>
    <source>
        <strain evidence="7 8">BP5796</strain>
    </source>
</reference>
<keyword evidence="8" id="KW-1185">Reference proteome</keyword>
<evidence type="ECO:0000256" key="1">
    <source>
        <dbReference type="ARBA" id="ARBA00004141"/>
    </source>
</evidence>
<evidence type="ECO:0000313" key="8">
    <source>
        <dbReference type="Proteomes" id="UP000256328"/>
    </source>
</evidence>